<keyword evidence="1" id="KW-0813">Transport</keyword>
<dbReference type="Proteomes" id="UP000287853">
    <property type="component" value="Unassembled WGS sequence"/>
</dbReference>
<evidence type="ECO:0000313" key="10">
    <source>
        <dbReference type="EMBL" id="RWX44052.1"/>
    </source>
</evidence>
<reference evidence="10 11" key="1">
    <citation type="submission" date="2017-01" db="EMBL/GenBank/DDBJ databases">
        <title>The cable genome- insights into the physiology and evolution of filamentous bacteria capable of sulfide oxidation via long distance electron transfer.</title>
        <authorList>
            <person name="Schreiber L."/>
            <person name="Bjerg J.T."/>
            <person name="Boggild A."/>
            <person name="Van De Vossenberg J."/>
            <person name="Meysman F."/>
            <person name="Nielsen L.P."/>
            <person name="Schramm A."/>
            <person name="Kjeldsen K.U."/>
        </authorList>
    </citation>
    <scope>NUCLEOTIDE SEQUENCE [LARGE SCALE GENOMIC DNA]</scope>
    <source>
        <strain evidence="10">MCF</strain>
    </source>
</reference>
<name>A0A444ITD6_9BACT</name>
<keyword evidence="11" id="KW-1185">Reference proteome</keyword>
<dbReference type="PANTHER" id="PTHR30578">
    <property type="entry name" value="ELECTRON TRANSPORT COMPLEX PROTEIN RNFD"/>
    <property type="match status" value="1"/>
</dbReference>
<feature type="transmembrane region" description="Helical" evidence="9">
    <location>
        <begin position="82"/>
        <end position="109"/>
    </location>
</feature>
<dbReference type="AlphaFoldDB" id="A0A444ITD6"/>
<dbReference type="EMBL" id="MTKO01000102">
    <property type="protein sequence ID" value="RWX44052.1"/>
    <property type="molecule type" value="Genomic_DNA"/>
</dbReference>
<feature type="transmembrane region" description="Helical" evidence="9">
    <location>
        <begin position="116"/>
        <end position="135"/>
    </location>
</feature>
<dbReference type="Pfam" id="PF03116">
    <property type="entry name" value="NQR2_RnfD_RnfE"/>
    <property type="match status" value="1"/>
</dbReference>
<dbReference type="GO" id="GO:0016491">
    <property type="term" value="F:oxidoreductase activity"/>
    <property type="evidence" value="ECO:0007669"/>
    <property type="project" value="UniProtKB-KW"/>
</dbReference>
<evidence type="ECO:0000256" key="5">
    <source>
        <dbReference type="ARBA" id="ARBA00022692"/>
    </source>
</evidence>
<evidence type="ECO:0000256" key="2">
    <source>
        <dbReference type="ARBA" id="ARBA00022553"/>
    </source>
</evidence>
<keyword evidence="2" id="KW-0597">Phosphoprotein</keyword>
<protein>
    <submittedName>
        <fullName evidence="10">NQR2, RnfD, RnfE family</fullName>
        <ecNumber evidence="10">1.6.5.-</ecNumber>
    </submittedName>
</protein>
<accession>A0A444ITD6</accession>
<keyword evidence="8 9" id="KW-0472">Membrane</keyword>
<keyword evidence="4" id="KW-0288">FMN</keyword>
<evidence type="ECO:0000256" key="4">
    <source>
        <dbReference type="ARBA" id="ARBA00022643"/>
    </source>
</evidence>
<evidence type="ECO:0000313" key="11">
    <source>
        <dbReference type="Proteomes" id="UP000287853"/>
    </source>
</evidence>
<organism evidence="10 11">
    <name type="scientific">Candidatus Electrothrix aarhusensis</name>
    <dbReference type="NCBI Taxonomy" id="1859131"/>
    <lineage>
        <taxon>Bacteria</taxon>
        <taxon>Pseudomonadati</taxon>
        <taxon>Thermodesulfobacteriota</taxon>
        <taxon>Desulfobulbia</taxon>
        <taxon>Desulfobulbales</taxon>
        <taxon>Desulfobulbaceae</taxon>
        <taxon>Candidatus Electrothrix</taxon>
    </lineage>
</organism>
<evidence type="ECO:0000256" key="7">
    <source>
        <dbReference type="ARBA" id="ARBA00022989"/>
    </source>
</evidence>
<gene>
    <name evidence="10" type="ORF">H206_01087</name>
</gene>
<keyword evidence="3" id="KW-0285">Flavoprotein</keyword>
<comment type="caution">
    <text evidence="10">The sequence shown here is derived from an EMBL/GenBank/DDBJ whole genome shotgun (WGS) entry which is preliminary data.</text>
</comment>
<keyword evidence="7 9" id="KW-1133">Transmembrane helix</keyword>
<dbReference type="PANTHER" id="PTHR30578:SF1">
    <property type="entry name" value="NA(+)-TRANSLOCATING NADH-QUINONE REDUCTASE SUBUNIT B"/>
    <property type="match status" value="1"/>
</dbReference>
<keyword evidence="6" id="KW-1278">Translocase</keyword>
<dbReference type="EC" id="1.6.5.-" evidence="10"/>
<evidence type="ECO:0000256" key="6">
    <source>
        <dbReference type="ARBA" id="ARBA00022967"/>
    </source>
</evidence>
<proteinExistence type="predicted"/>
<keyword evidence="5 9" id="KW-0812">Transmembrane</keyword>
<dbReference type="InterPro" id="IPR004338">
    <property type="entry name" value="NqrB/RnfD"/>
</dbReference>
<keyword evidence="10" id="KW-0560">Oxidoreductase</keyword>
<evidence type="ECO:0000256" key="8">
    <source>
        <dbReference type="ARBA" id="ARBA00023136"/>
    </source>
</evidence>
<dbReference type="GO" id="GO:0055085">
    <property type="term" value="P:transmembrane transport"/>
    <property type="evidence" value="ECO:0007669"/>
    <property type="project" value="InterPro"/>
</dbReference>
<sequence>MALGISFGIIFAKEAFGGVGRNFMNPALVARAFLFFAYPSRMSGDAVWVGVDGLSSATALAKVAAAPADAPLSGLNFSWADAFLGTIPGSMGETSVVACLLGAIFLLICGIASWRIMLAMLLGGLGLGLVFQLIASPTNA</sequence>
<evidence type="ECO:0000256" key="3">
    <source>
        <dbReference type="ARBA" id="ARBA00022630"/>
    </source>
</evidence>
<evidence type="ECO:0000256" key="1">
    <source>
        <dbReference type="ARBA" id="ARBA00022448"/>
    </source>
</evidence>
<dbReference type="GO" id="GO:0005886">
    <property type="term" value="C:plasma membrane"/>
    <property type="evidence" value="ECO:0007669"/>
    <property type="project" value="TreeGrafter"/>
</dbReference>
<evidence type="ECO:0000256" key="9">
    <source>
        <dbReference type="SAM" id="Phobius"/>
    </source>
</evidence>